<name>A0A2T0VH75_9MICO</name>
<sequence>MLALTLAGLYLGMSVVTFAVYAHDKSAARQRRRRVPEATLHLLDLACGWPGGLTAQRVLRHKTRKTRFLVDFWVTVVVNLAAVACGVWLLGPWDA</sequence>
<organism evidence="2 3">
    <name type="scientific">Glaciihabitans tibetensis</name>
    <dbReference type="NCBI Taxonomy" id="1266600"/>
    <lineage>
        <taxon>Bacteria</taxon>
        <taxon>Bacillati</taxon>
        <taxon>Actinomycetota</taxon>
        <taxon>Actinomycetes</taxon>
        <taxon>Micrococcales</taxon>
        <taxon>Microbacteriaceae</taxon>
        <taxon>Glaciihabitans</taxon>
    </lineage>
</organism>
<keyword evidence="1" id="KW-1133">Transmembrane helix</keyword>
<evidence type="ECO:0000313" key="3">
    <source>
        <dbReference type="Proteomes" id="UP000237983"/>
    </source>
</evidence>
<keyword evidence="1" id="KW-0472">Membrane</keyword>
<dbReference type="GO" id="GO:0003676">
    <property type="term" value="F:nucleic acid binding"/>
    <property type="evidence" value="ECO:0007669"/>
    <property type="project" value="InterPro"/>
</dbReference>
<proteinExistence type="predicted"/>
<dbReference type="Pfam" id="PF06961">
    <property type="entry name" value="DUF1294"/>
    <property type="match status" value="1"/>
</dbReference>
<dbReference type="AlphaFoldDB" id="A0A2T0VH75"/>
<keyword evidence="3" id="KW-1185">Reference proteome</keyword>
<feature type="transmembrane region" description="Helical" evidence="1">
    <location>
        <begin position="68"/>
        <end position="90"/>
    </location>
</feature>
<comment type="caution">
    <text evidence="2">The sequence shown here is derived from an EMBL/GenBank/DDBJ whole genome shotgun (WGS) entry which is preliminary data.</text>
</comment>
<dbReference type="InterPro" id="IPR010718">
    <property type="entry name" value="DUF1294"/>
</dbReference>
<dbReference type="PIRSF" id="PIRSF002599">
    <property type="entry name" value="Cold_shock_A"/>
    <property type="match status" value="1"/>
</dbReference>
<gene>
    <name evidence="2" type="ORF">B0I08_102238</name>
</gene>
<evidence type="ECO:0000313" key="2">
    <source>
        <dbReference type="EMBL" id="PRY69562.1"/>
    </source>
</evidence>
<reference evidence="2 3" key="1">
    <citation type="submission" date="2018-03" db="EMBL/GenBank/DDBJ databases">
        <title>Genomic Encyclopedia of Type Strains, Phase III (KMG-III): the genomes of soil and plant-associated and newly described type strains.</title>
        <authorList>
            <person name="Whitman W."/>
        </authorList>
    </citation>
    <scope>NUCLEOTIDE SEQUENCE [LARGE SCALE GENOMIC DNA]</scope>
    <source>
        <strain evidence="2 3">CGMCC 1.12484</strain>
    </source>
</reference>
<protein>
    <submittedName>
        <fullName evidence="2">Uncharacterized membrane protein YsdA (DUF1294 family)</fullName>
    </submittedName>
</protein>
<keyword evidence="1" id="KW-0812">Transmembrane</keyword>
<accession>A0A2T0VH75</accession>
<dbReference type="InterPro" id="IPR012156">
    <property type="entry name" value="Cold_shock_CspA"/>
</dbReference>
<dbReference type="Proteomes" id="UP000237983">
    <property type="component" value="Unassembled WGS sequence"/>
</dbReference>
<evidence type="ECO:0000256" key="1">
    <source>
        <dbReference type="SAM" id="Phobius"/>
    </source>
</evidence>
<feature type="transmembrane region" description="Helical" evidence="1">
    <location>
        <begin position="6"/>
        <end position="24"/>
    </location>
</feature>
<dbReference type="EMBL" id="PVTL01000002">
    <property type="protein sequence ID" value="PRY69562.1"/>
    <property type="molecule type" value="Genomic_DNA"/>
</dbReference>